<dbReference type="Proteomes" id="UP000697927">
    <property type="component" value="Unassembled WGS sequence"/>
</dbReference>
<name>A0ABX0VR78_9ENTR</name>
<gene>
    <name evidence="1" type="ORF">E2L00_17545</name>
</gene>
<accession>A0ABX0VR78</accession>
<dbReference type="EMBL" id="SOYS01000009">
    <property type="protein sequence ID" value="NIY49261.1"/>
    <property type="molecule type" value="Genomic_DNA"/>
</dbReference>
<evidence type="ECO:0000313" key="1">
    <source>
        <dbReference type="EMBL" id="NIY49261.1"/>
    </source>
</evidence>
<reference evidence="1 2" key="1">
    <citation type="journal article" date="2020" name="Microorganisms">
        <title>Polyphasic Characterisation of Cedecea colo sp. nov., a New Enteric Bacterium Isolated from the Koala Hindgut.</title>
        <authorList>
            <person name="Boath J.M."/>
            <person name="Dakhal S."/>
            <person name="Van T.T.H."/>
            <person name="Moore R.J."/>
            <person name="Dekiwadia C."/>
            <person name="Macreadie I.G."/>
        </authorList>
    </citation>
    <scope>NUCLEOTIDE SEQUENCE [LARGE SCALE GENOMIC DNA]</scope>
    <source>
        <strain evidence="1 2">ZA</strain>
    </source>
</reference>
<evidence type="ECO:0000313" key="2">
    <source>
        <dbReference type="Proteomes" id="UP000697927"/>
    </source>
</evidence>
<dbReference type="RefSeq" id="WP_167613882.1">
    <property type="nucleotide sequence ID" value="NZ_SOYS01000009.1"/>
</dbReference>
<proteinExistence type="predicted"/>
<sequence length="121" mass="13625">MSVKKLYFISRPSPTPGRSPLHGVGGGLFGHYKVDGYISALKKYFDLADLDWVILDDDTEADIEKLISQNATLLVCAPSLRFQFFSNGFDKNRINHLSTMDYALNNINPVVNKIKEICNEK</sequence>
<comment type="caution">
    <text evidence="1">The sequence shown here is derived from an EMBL/GenBank/DDBJ whole genome shotgun (WGS) entry which is preliminary data.</text>
</comment>
<protein>
    <submittedName>
        <fullName evidence="1">Nitrogen fixation protein NifS</fullName>
    </submittedName>
</protein>
<keyword evidence="2" id="KW-1185">Reference proteome</keyword>
<organism evidence="1 2">
    <name type="scientific">Cedecea colo</name>
    <dbReference type="NCBI Taxonomy" id="2552946"/>
    <lineage>
        <taxon>Bacteria</taxon>
        <taxon>Pseudomonadati</taxon>
        <taxon>Pseudomonadota</taxon>
        <taxon>Gammaproteobacteria</taxon>
        <taxon>Enterobacterales</taxon>
        <taxon>Enterobacteriaceae</taxon>
        <taxon>Cedecea</taxon>
    </lineage>
</organism>